<evidence type="ECO:0000313" key="9">
    <source>
        <dbReference type="Proteomes" id="UP001333818"/>
    </source>
</evidence>
<sequence length="358" mass="39277">MAMLSSAPLDIPNTHLMIAVPPDLVGDRIDRFLTQQLPDMSRSRLQKLIESGLVCLNDRVCDDKKTLVKSGDRLTIEIPATKPLDLIAQSIPLDILYEDEHLLVINKPAGLVVHPAPGHEDGTLVNALLAHCQILEGQIVEGQNLEAQTSAFDELEEEPNLLLGSNGSGSSLSGINGVQRPGIVHRLDKDTSGAIVVAKTDQAHQHLQAQIQAKTARREYLGIVHGIPKINSGTIEAAIGRHRNDRKKMAVVADGRPAITHWQVQEVLRNFSLLKFDLETGRTHQIRVHAAHMGHAIANDPVYSLNAKAMAKQFAKYLTGQALHAWRLTFIHPISGEAIEAIAPLPEGFERLLKHLRN</sequence>
<evidence type="ECO:0000313" key="8">
    <source>
        <dbReference type="EMBL" id="MEE3717176.1"/>
    </source>
</evidence>
<accession>A0AAW9PWF9</accession>
<dbReference type="EC" id="5.4.99.-" evidence="6"/>
<dbReference type="InterPro" id="IPR050188">
    <property type="entry name" value="RluA_PseudoU_synthase"/>
</dbReference>
<dbReference type="PROSITE" id="PS50889">
    <property type="entry name" value="S4"/>
    <property type="match status" value="1"/>
</dbReference>
<organism evidence="8 9">
    <name type="scientific">Tumidithrix elongata BACA0141</name>
    <dbReference type="NCBI Taxonomy" id="2716417"/>
    <lineage>
        <taxon>Bacteria</taxon>
        <taxon>Bacillati</taxon>
        <taxon>Cyanobacteriota</taxon>
        <taxon>Cyanophyceae</taxon>
        <taxon>Pseudanabaenales</taxon>
        <taxon>Pseudanabaenaceae</taxon>
        <taxon>Tumidithrix</taxon>
        <taxon>Tumidithrix elongata</taxon>
    </lineage>
</organism>
<dbReference type="SUPFAM" id="SSF55120">
    <property type="entry name" value="Pseudouridine synthase"/>
    <property type="match status" value="1"/>
</dbReference>
<name>A0AAW9PWF9_9CYAN</name>
<evidence type="ECO:0000256" key="3">
    <source>
        <dbReference type="ARBA" id="ARBA00023235"/>
    </source>
</evidence>
<protein>
    <recommendedName>
        <fullName evidence="6">Pseudouridine synthase</fullName>
        <ecNumber evidence="6">5.4.99.-</ecNumber>
    </recommendedName>
</protein>
<dbReference type="EMBL" id="JAZBJZ010000034">
    <property type="protein sequence ID" value="MEE3717176.1"/>
    <property type="molecule type" value="Genomic_DNA"/>
</dbReference>
<dbReference type="InterPro" id="IPR002942">
    <property type="entry name" value="S4_RNA-bd"/>
</dbReference>
<evidence type="ECO:0000256" key="5">
    <source>
        <dbReference type="PROSITE-ProRule" id="PRU00182"/>
    </source>
</evidence>
<reference evidence="8" key="1">
    <citation type="submission" date="2024-01" db="EMBL/GenBank/DDBJ databases">
        <title>Bank of Algae and Cyanobacteria of the Azores (BACA) strain genomes.</title>
        <authorList>
            <person name="Luz R."/>
            <person name="Cordeiro R."/>
            <person name="Fonseca A."/>
            <person name="Goncalves V."/>
        </authorList>
    </citation>
    <scope>NUCLEOTIDE SEQUENCE</scope>
    <source>
        <strain evidence="8">BACA0141</strain>
    </source>
</reference>
<dbReference type="InterPro" id="IPR020103">
    <property type="entry name" value="PsdUridine_synth_cat_dom_sf"/>
</dbReference>
<dbReference type="Proteomes" id="UP001333818">
    <property type="component" value="Unassembled WGS sequence"/>
</dbReference>
<dbReference type="SMART" id="SM00363">
    <property type="entry name" value="S4"/>
    <property type="match status" value="1"/>
</dbReference>
<feature type="domain" description="RNA-binding S4" evidence="7">
    <location>
        <begin position="27"/>
        <end position="92"/>
    </location>
</feature>
<comment type="function">
    <text evidence="6">Responsible for synthesis of pseudouridine from uracil.</text>
</comment>
<keyword evidence="3 6" id="KW-0413">Isomerase</keyword>
<evidence type="ECO:0000256" key="4">
    <source>
        <dbReference type="PIRSR" id="PIRSR606225-1"/>
    </source>
</evidence>
<feature type="active site" evidence="4">
    <location>
        <position position="188"/>
    </location>
</feature>
<dbReference type="Pfam" id="PF01479">
    <property type="entry name" value="S4"/>
    <property type="match status" value="1"/>
</dbReference>
<dbReference type="InterPro" id="IPR006225">
    <property type="entry name" value="PsdUridine_synth_RluC/D"/>
</dbReference>
<dbReference type="Gene3D" id="3.30.2350.10">
    <property type="entry name" value="Pseudouridine synthase"/>
    <property type="match status" value="2"/>
</dbReference>
<dbReference type="NCBIfam" id="TIGR00005">
    <property type="entry name" value="rluA_subfam"/>
    <property type="match status" value="1"/>
</dbReference>
<proteinExistence type="inferred from homology"/>
<dbReference type="InterPro" id="IPR006145">
    <property type="entry name" value="PsdUridine_synth_RsuA/RluA"/>
</dbReference>
<gene>
    <name evidence="8" type="ORF">V2H45_10500</name>
</gene>
<keyword evidence="9" id="KW-1185">Reference proteome</keyword>
<dbReference type="Gene3D" id="3.10.290.10">
    <property type="entry name" value="RNA-binding S4 domain"/>
    <property type="match status" value="1"/>
</dbReference>
<comment type="caution">
    <text evidence="8">The sequence shown here is derived from an EMBL/GenBank/DDBJ whole genome shotgun (WGS) entry which is preliminary data.</text>
</comment>
<dbReference type="GO" id="GO:0003723">
    <property type="term" value="F:RNA binding"/>
    <property type="evidence" value="ECO:0007669"/>
    <property type="project" value="UniProtKB-KW"/>
</dbReference>
<evidence type="ECO:0000256" key="6">
    <source>
        <dbReference type="RuleBase" id="RU362028"/>
    </source>
</evidence>
<evidence type="ECO:0000256" key="2">
    <source>
        <dbReference type="ARBA" id="ARBA00010876"/>
    </source>
</evidence>
<dbReference type="PANTHER" id="PTHR21600:SF44">
    <property type="entry name" value="RIBOSOMAL LARGE SUBUNIT PSEUDOURIDINE SYNTHASE D"/>
    <property type="match status" value="1"/>
</dbReference>
<dbReference type="GO" id="GO:0120159">
    <property type="term" value="F:rRNA pseudouridine synthase activity"/>
    <property type="evidence" value="ECO:0007669"/>
    <property type="project" value="UniProtKB-ARBA"/>
</dbReference>
<dbReference type="PANTHER" id="PTHR21600">
    <property type="entry name" value="MITOCHONDRIAL RNA PSEUDOURIDINE SYNTHASE"/>
    <property type="match status" value="1"/>
</dbReference>
<evidence type="ECO:0000256" key="1">
    <source>
        <dbReference type="ARBA" id="ARBA00000073"/>
    </source>
</evidence>
<comment type="similarity">
    <text evidence="2 6">Belongs to the pseudouridine synthase RluA family.</text>
</comment>
<dbReference type="InterPro" id="IPR006224">
    <property type="entry name" value="PsdUridine_synth_RluA-like_CS"/>
</dbReference>
<evidence type="ECO:0000259" key="7">
    <source>
        <dbReference type="SMART" id="SM00363"/>
    </source>
</evidence>
<keyword evidence="5" id="KW-0694">RNA-binding</keyword>
<dbReference type="CDD" id="cd00165">
    <property type="entry name" value="S4"/>
    <property type="match status" value="1"/>
</dbReference>
<dbReference type="AlphaFoldDB" id="A0AAW9PWF9"/>
<dbReference type="PROSITE" id="PS01129">
    <property type="entry name" value="PSI_RLU"/>
    <property type="match status" value="1"/>
</dbReference>
<dbReference type="CDD" id="cd02869">
    <property type="entry name" value="PseudoU_synth_RluA_like"/>
    <property type="match status" value="1"/>
</dbReference>
<dbReference type="Pfam" id="PF00849">
    <property type="entry name" value="PseudoU_synth_2"/>
    <property type="match status" value="1"/>
</dbReference>
<dbReference type="SUPFAM" id="SSF55174">
    <property type="entry name" value="Alpha-L RNA-binding motif"/>
    <property type="match status" value="1"/>
</dbReference>
<dbReference type="InterPro" id="IPR036986">
    <property type="entry name" value="S4_RNA-bd_sf"/>
</dbReference>
<dbReference type="GO" id="GO:0000455">
    <property type="term" value="P:enzyme-directed rRNA pseudouridine synthesis"/>
    <property type="evidence" value="ECO:0007669"/>
    <property type="project" value="UniProtKB-ARBA"/>
</dbReference>
<comment type="catalytic activity">
    <reaction evidence="1 6">
        <text>a uridine in RNA = a pseudouridine in RNA</text>
        <dbReference type="Rhea" id="RHEA:48348"/>
        <dbReference type="Rhea" id="RHEA-COMP:12068"/>
        <dbReference type="Rhea" id="RHEA-COMP:12069"/>
        <dbReference type="ChEBI" id="CHEBI:65314"/>
        <dbReference type="ChEBI" id="CHEBI:65315"/>
    </reaction>
</comment>